<name>A0A319A4Y6_9EURO</name>
<dbReference type="OrthoDB" id="4326654at2759"/>
<organism evidence="2 3">
    <name type="scientific">Aspergillus saccharolyticus JOP 1030-1</name>
    <dbReference type="NCBI Taxonomy" id="1450539"/>
    <lineage>
        <taxon>Eukaryota</taxon>
        <taxon>Fungi</taxon>
        <taxon>Dikarya</taxon>
        <taxon>Ascomycota</taxon>
        <taxon>Pezizomycotina</taxon>
        <taxon>Eurotiomycetes</taxon>
        <taxon>Eurotiomycetidae</taxon>
        <taxon>Eurotiales</taxon>
        <taxon>Aspergillaceae</taxon>
        <taxon>Aspergillus</taxon>
        <taxon>Aspergillus subgen. Circumdati</taxon>
    </lineage>
</organism>
<dbReference type="RefSeq" id="XP_025428464.1">
    <property type="nucleotide sequence ID" value="XM_025578297.1"/>
</dbReference>
<keyword evidence="1" id="KW-0732">Signal</keyword>
<proteinExistence type="predicted"/>
<protein>
    <submittedName>
        <fullName evidence="2">Uncharacterized protein</fullName>
    </submittedName>
</protein>
<evidence type="ECO:0000256" key="1">
    <source>
        <dbReference type="SAM" id="SignalP"/>
    </source>
</evidence>
<gene>
    <name evidence="2" type="ORF">BP01DRAFT_394157</name>
</gene>
<sequence>MQSKTLLASLLGLAAGVTAVTTANSTSTSIAAAVQLRLVDLDLGYQKTYFELERAAAGGSGAPTADTVITTYNTTVAAEKQDVESKAQPTMALPEAVQLALCNAYHSLVLNGNTLNNAWAEHAGLFDKTQKNTLQELFTTVNDETSRFFADVAQKVLPVCAAVVQADNAALYQSLNRAVVALDPSA</sequence>
<reference evidence="2 3" key="1">
    <citation type="submission" date="2016-12" db="EMBL/GenBank/DDBJ databases">
        <title>The genomes of Aspergillus section Nigri reveals drivers in fungal speciation.</title>
        <authorList>
            <consortium name="DOE Joint Genome Institute"/>
            <person name="Vesth T.C."/>
            <person name="Nybo J."/>
            <person name="Theobald S."/>
            <person name="Brandl J."/>
            <person name="Frisvad J.C."/>
            <person name="Nielsen K.F."/>
            <person name="Lyhne E.K."/>
            <person name="Kogle M.E."/>
            <person name="Kuo A."/>
            <person name="Riley R."/>
            <person name="Clum A."/>
            <person name="Nolan M."/>
            <person name="Lipzen A."/>
            <person name="Salamov A."/>
            <person name="Henrissat B."/>
            <person name="Wiebenga A."/>
            <person name="De Vries R.P."/>
            <person name="Grigoriev I.V."/>
            <person name="Mortensen U.H."/>
            <person name="Andersen M.R."/>
            <person name="Baker S.E."/>
        </authorList>
    </citation>
    <scope>NUCLEOTIDE SEQUENCE [LARGE SCALE GENOMIC DNA]</scope>
    <source>
        <strain evidence="2 3">JOP 1030-1</strain>
    </source>
</reference>
<feature type="chain" id="PRO_5016290778" evidence="1">
    <location>
        <begin position="20"/>
        <end position="186"/>
    </location>
</feature>
<feature type="signal peptide" evidence="1">
    <location>
        <begin position="1"/>
        <end position="19"/>
    </location>
</feature>
<evidence type="ECO:0000313" key="2">
    <source>
        <dbReference type="EMBL" id="PYH42482.1"/>
    </source>
</evidence>
<evidence type="ECO:0000313" key="3">
    <source>
        <dbReference type="Proteomes" id="UP000248349"/>
    </source>
</evidence>
<accession>A0A319A4Y6</accession>
<dbReference type="EMBL" id="KZ821251">
    <property type="protein sequence ID" value="PYH42482.1"/>
    <property type="molecule type" value="Genomic_DNA"/>
</dbReference>
<dbReference type="Proteomes" id="UP000248349">
    <property type="component" value="Unassembled WGS sequence"/>
</dbReference>
<dbReference type="AlphaFoldDB" id="A0A319A4Y6"/>
<dbReference type="GeneID" id="37079526"/>
<keyword evidence="3" id="KW-1185">Reference proteome</keyword>